<dbReference type="EMBL" id="GBXM01083526">
    <property type="protein sequence ID" value="JAH25051.1"/>
    <property type="molecule type" value="Transcribed_RNA"/>
</dbReference>
<evidence type="ECO:0000313" key="1">
    <source>
        <dbReference type="EMBL" id="JAH25051.1"/>
    </source>
</evidence>
<organism evidence="1">
    <name type="scientific">Anguilla anguilla</name>
    <name type="common">European freshwater eel</name>
    <name type="synonym">Muraena anguilla</name>
    <dbReference type="NCBI Taxonomy" id="7936"/>
    <lineage>
        <taxon>Eukaryota</taxon>
        <taxon>Metazoa</taxon>
        <taxon>Chordata</taxon>
        <taxon>Craniata</taxon>
        <taxon>Vertebrata</taxon>
        <taxon>Euteleostomi</taxon>
        <taxon>Actinopterygii</taxon>
        <taxon>Neopterygii</taxon>
        <taxon>Teleostei</taxon>
        <taxon>Anguilliformes</taxon>
        <taxon>Anguillidae</taxon>
        <taxon>Anguilla</taxon>
    </lineage>
</organism>
<name>A0A0E9R7B7_ANGAN</name>
<reference evidence="1" key="2">
    <citation type="journal article" date="2015" name="Fish Shellfish Immunol.">
        <title>Early steps in the European eel (Anguilla anguilla)-Vibrio vulnificus interaction in the gills: Role of the RtxA13 toxin.</title>
        <authorList>
            <person name="Callol A."/>
            <person name="Pajuelo D."/>
            <person name="Ebbesson L."/>
            <person name="Teles M."/>
            <person name="MacKenzie S."/>
            <person name="Amaro C."/>
        </authorList>
    </citation>
    <scope>NUCLEOTIDE SEQUENCE</scope>
</reference>
<dbReference type="AlphaFoldDB" id="A0A0E9R7B7"/>
<accession>A0A0E9R7B7</accession>
<sequence>MTICPPAFDRYDKHRHCLYSNLTELTNWIYEYEIHVVLLTHNVICVAHPEAQTTFFPSCIHINVGGRRRWNPDTGRM</sequence>
<protein>
    <submittedName>
        <fullName evidence="1">Uncharacterized protein</fullName>
    </submittedName>
</protein>
<proteinExistence type="predicted"/>
<reference evidence="1" key="1">
    <citation type="submission" date="2014-11" db="EMBL/GenBank/DDBJ databases">
        <authorList>
            <person name="Amaro Gonzalez C."/>
        </authorList>
    </citation>
    <scope>NUCLEOTIDE SEQUENCE</scope>
</reference>